<dbReference type="AlphaFoldDB" id="A0A1B8SNT2"/>
<dbReference type="GO" id="GO:1990229">
    <property type="term" value="C:iron-sulfur cluster assembly complex"/>
    <property type="evidence" value="ECO:0007669"/>
    <property type="project" value="UniProtKB-ARBA"/>
</dbReference>
<reference evidence="4" key="2">
    <citation type="submission" date="2023-04" db="EMBL/GenBank/DDBJ databases">
        <authorList>
            <person name="Li W."/>
        </authorList>
    </citation>
    <scope>NUCLEOTIDE SEQUENCE</scope>
    <source>
        <strain evidence="4">QITACRE101</strain>
    </source>
</reference>
<dbReference type="GO" id="GO:0005829">
    <property type="term" value="C:cytosol"/>
    <property type="evidence" value="ECO:0007669"/>
    <property type="project" value="TreeGrafter"/>
</dbReference>
<dbReference type="OMA" id="CLGGFGK"/>
<dbReference type="NCBIfam" id="NF008638">
    <property type="entry name" value="PRK11628.1"/>
    <property type="match status" value="1"/>
</dbReference>
<dbReference type="InterPro" id="IPR002634">
    <property type="entry name" value="BolA"/>
</dbReference>
<evidence type="ECO:0000256" key="3">
    <source>
        <dbReference type="RuleBase" id="RU003860"/>
    </source>
</evidence>
<dbReference type="Proteomes" id="UP000254208">
    <property type="component" value="Unassembled WGS sequence"/>
</dbReference>
<dbReference type="GO" id="GO:0006351">
    <property type="term" value="P:DNA-templated transcription"/>
    <property type="evidence" value="ECO:0007669"/>
    <property type="project" value="TreeGrafter"/>
</dbReference>
<reference evidence="5 6" key="1">
    <citation type="submission" date="2018-06" db="EMBL/GenBank/DDBJ databases">
        <authorList>
            <consortium name="Pathogen Informatics"/>
            <person name="Doyle S."/>
        </authorList>
    </citation>
    <scope>NUCLEOTIDE SEQUENCE [LARGE SCALE GENOMIC DNA]</scope>
    <source>
        <strain evidence="5 6">NCTC11801</strain>
    </source>
</reference>
<dbReference type="Pfam" id="PF01722">
    <property type="entry name" value="BolA"/>
    <property type="match status" value="1"/>
</dbReference>
<evidence type="ECO:0000313" key="6">
    <source>
        <dbReference type="Proteomes" id="UP000254208"/>
    </source>
</evidence>
<dbReference type="OrthoDB" id="9801469at2"/>
<evidence type="ECO:0000256" key="1">
    <source>
        <dbReference type="ARBA" id="ARBA00005578"/>
    </source>
</evidence>
<reference evidence="4" key="3">
    <citation type="submission" date="2023-10" db="EMBL/GenBank/DDBJ databases">
        <title>Analysis of Resistance Genes of Carbapenem-resistant Providencia rettgeri.</title>
        <authorList>
            <person name="Liu M."/>
        </authorList>
    </citation>
    <scope>NUCLEOTIDE SEQUENCE</scope>
    <source>
        <strain evidence="4">QITACRE101</strain>
    </source>
</reference>
<evidence type="ECO:0000313" key="7">
    <source>
        <dbReference type="Proteomes" id="UP001162044"/>
    </source>
</evidence>
<dbReference type="EMBL" id="UGTZ01000001">
    <property type="protein sequence ID" value="SUC29920.1"/>
    <property type="molecule type" value="Genomic_DNA"/>
</dbReference>
<name>A0A1B8SNT2_PRORE</name>
<dbReference type="RefSeq" id="WP_004914525.1">
    <property type="nucleotide sequence ID" value="NZ_ABEXOA020000027.1"/>
</dbReference>
<accession>A0A1B8SNT2</accession>
<dbReference type="PANTHER" id="PTHR46229:SF2">
    <property type="entry name" value="BOLA-LIKE PROTEIN 1"/>
    <property type="match status" value="1"/>
</dbReference>
<evidence type="ECO:0000256" key="2">
    <source>
        <dbReference type="ARBA" id="ARBA00074073"/>
    </source>
</evidence>
<dbReference type="FunFam" id="3.30.300.90:FF:000001">
    <property type="entry name" value="Transcriptional regulator BolA"/>
    <property type="match status" value="1"/>
</dbReference>
<dbReference type="InterPro" id="IPR050961">
    <property type="entry name" value="BolA/IbaG_stress_morph_reg"/>
</dbReference>
<dbReference type="InterPro" id="IPR036065">
    <property type="entry name" value="BolA-like_sf"/>
</dbReference>
<dbReference type="SUPFAM" id="SSF82657">
    <property type="entry name" value="BolA-like"/>
    <property type="match status" value="1"/>
</dbReference>
<proteinExistence type="inferred from homology"/>
<gene>
    <name evidence="4" type="primary">bolA</name>
    <name evidence="5" type="ORF">NCTC11801_00833</name>
    <name evidence="4" type="ORF">QDQ51_08660</name>
</gene>
<protein>
    <recommendedName>
        <fullName evidence="2">DNA-binding transcriptional regulator BolA</fullName>
    </recommendedName>
</protein>
<dbReference type="GeneID" id="93671905"/>
<dbReference type="EMBL" id="JARVQW010000003">
    <property type="protein sequence ID" value="MDH2305483.1"/>
    <property type="molecule type" value="Genomic_DNA"/>
</dbReference>
<evidence type="ECO:0000313" key="4">
    <source>
        <dbReference type="EMBL" id="MDH2305483.1"/>
    </source>
</evidence>
<organism evidence="4 7">
    <name type="scientific">Providencia rettgeri</name>
    <dbReference type="NCBI Taxonomy" id="587"/>
    <lineage>
        <taxon>Bacteria</taxon>
        <taxon>Pseudomonadati</taxon>
        <taxon>Pseudomonadota</taxon>
        <taxon>Gammaproteobacteria</taxon>
        <taxon>Enterobacterales</taxon>
        <taxon>Morganellaceae</taxon>
        <taxon>Providencia</taxon>
    </lineage>
</organism>
<dbReference type="Gene3D" id="3.30.300.90">
    <property type="entry name" value="BolA-like"/>
    <property type="match status" value="1"/>
</dbReference>
<comment type="similarity">
    <text evidence="1 3">Belongs to the BolA/IbaG family.</text>
</comment>
<dbReference type="Proteomes" id="UP001162044">
    <property type="component" value="Unassembled WGS sequence"/>
</dbReference>
<dbReference type="PIRSF" id="PIRSF003113">
    <property type="entry name" value="BolA"/>
    <property type="match status" value="1"/>
</dbReference>
<evidence type="ECO:0000313" key="5">
    <source>
        <dbReference type="EMBL" id="SUC29920.1"/>
    </source>
</evidence>
<sequence length="112" mass="12466">MVANAAQSMQSLVNQKLHVAFEPTHLEVINESHQHNVLPGSESHFKVILVSDKFENKRMLARHREIYAILADELSGGIHALALHTYTQQEWNELADTALKSPACRGVGGVNR</sequence>
<dbReference type="PANTHER" id="PTHR46229">
    <property type="entry name" value="BOLA TRANSCRIPTION REGULATOR"/>
    <property type="match status" value="1"/>
</dbReference>